<sequence length="200" mass="21450">MKRLVVPSVALAATGLLNSACGTTDTTLRSMSTSTMPAMLSAAAMSPAADHNDADVKFSQMMIPHHRQAVEMAKLAEAQASRPEVKDLAQRIEAAQAPEIQTMSGWLRSWGVQVPSRGAMTMDHGVPGMMSEQAMKKLEGLSGAAFDKAFLEMMIHHHEGAVSMAEDEQRHGAYEPAKQLAGSIISSQSAEITTMKDLLQ</sequence>
<dbReference type="PANTHER" id="PTHR36933:SF1">
    <property type="entry name" value="SLL0788 PROTEIN"/>
    <property type="match status" value="1"/>
</dbReference>
<dbReference type="Proteomes" id="UP000605992">
    <property type="component" value="Unassembled WGS sequence"/>
</dbReference>
<reference evidence="3" key="1">
    <citation type="submission" date="2021-01" db="EMBL/GenBank/DDBJ databases">
        <title>Whole genome shotgun sequence of Planotetraspora thailandica NBRC 104271.</title>
        <authorList>
            <person name="Komaki H."/>
            <person name="Tamura T."/>
        </authorList>
    </citation>
    <scope>NUCLEOTIDE SEQUENCE</scope>
    <source>
        <strain evidence="3">NBRC 104271</strain>
    </source>
</reference>
<feature type="domain" description="DUF305" evidence="2">
    <location>
        <begin position="55"/>
        <end position="199"/>
    </location>
</feature>
<dbReference type="Gene3D" id="1.20.1260.10">
    <property type="match status" value="1"/>
</dbReference>
<dbReference type="Pfam" id="PF03713">
    <property type="entry name" value="DUF305"/>
    <property type="match status" value="1"/>
</dbReference>
<protein>
    <submittedName>
        <fullName evidence="3">Lipoprotein</fullName>
    </submittedName>
</protein>
<keyword evidence="3" id="KW-0449">Lipoprotein</keyword>
<proteinExistence type="predicted"/>
<feature type="chain" id="PRO_5038853905" evidence="1">
    <location>
        <begin position="20"/>
        <end position="200"/>
    </location>
</feature>
<keyword evidence="4" id="KW-1185">Reference proteome</keyword>
<feature type="signal peptide" evidence="1">
    <location>
        <begin position="1"/>
        <end position="19"/>
    </location>
</feature>
<evidence type="ECO:0000313" key="4">
    <source>
        <dbReference type="Proteomes" id="UP000605992"/>
    </source>
</evidence>
<name>A0A8J3V5M4_9ACTN</name>
<dbReference type="AlphaFoldDB" id="A0A8J3V5M4"/>
<accession>A0A8J3V5M4</accession>
<comment type="caution">
    <text evidence="3">The sequence shown here is derived from an EMBL/GenBank/DDBJ whole genome shotgun (WGS) entry which is preliminary data.</text>
</comment>
<dbReference type="RefSeq" id="WP_203946653.1">
    <property type="nucleotide sequence ID" value="NZ_BOOR01000037.1"/>
</dbReference>
<keyword evidence="1" id="KW-0732">Signal</keyword>
<organism evidence="3 4">
    <name type="scientific">Planotetraspora thailandica</name>
    <dbReference type="NCBI Taxonomy" id="487172"/>
    <lineage>
        <taxon>Bacteria</taxon>
        <taxon>Bacillati</taxon>
        <taxon>Actinomycetota</taxon>
        <taxon>Actinomycetes</taxon>
        <taxon>Streptosporangiales</taxon>
        <taxon>Streptosporangiaceae</taxon>
        <taxon>Planotetraspora</taxon>
    </lineage>
</organism>
<evidence type="ECO:0000256" key="1">
    <source>
        <dbReference type="SAM" id="SignalP"/>
    </source>
</evidence>
<dbReference type="PANTHER" id="PTHR36933">
    <property type="entry name" value="SLL0788 PROTEIN"/>
    <property type="match status" value="1"/>
</dbReference>
<evidence type="ECO:0000313" key="3">
    <source>
        <dbReference type="EMBL" id="GII56500.1"/>
    </source>
</evidence>
<dbReference type="InterPro" id="IPR012347">
    <property type="entry name" value="Ferritin-like"/>
</dbReference>
<gene>
    <name evidence="3" type="ORF">Pth03_48890</name>
</gene>
<evidence type="ECO:0000259" key="2">
    <source>
        <dbReference type="Pfam" id="PF03713"/>
    </source>
</evidence>
<dbReference type="EMBL" id="BOOR01000037">
    <property type="protein sequence ID" value="GII56500.1"/>
    <property type="molecule type" value="Genomic_DNA"/>
</dbReference>
<dbReference type="InterPro" id="IPR005183">
    <property type="entry name" value="DUF305_CopM-like"/>
</dbReference>